<sequence>MSLSPNPVIAPSHILQLLDRLHAESLEQESQITAGRLRNKVGFDEFMRDKFIALDQDKCQFVYQTCLSIRARNVVEAGTSYGVSTIYLSLALARSSKMYGHQPSKVIATEFEPAKIAQAKKYWNECGEDVERLIDLREGDLLETLKVDLPDKVDLLLLDIWSPLALPTLKIVQPNLRPGSVVITDNITGSADRYKDLIEYLNDPSNGFSNTTVPYSKGLAVSVYLGGRS</sequence>
<evidence type="ECO:0000313" key="1">
    <source>
        <dbReference type="EMBL" id="OCF27375.1"/>
    </source>
</evidence>
<reference evidence="2" key="4">
    <citation type="submission" date="2024-02" db="EMBL/GenBank/DDBJ databases">
        <title>Comparative genomics of Cryptococcus and Kwoniella reveals pathogenesis evolution and contrasting modes of karyotype evolution via chromosome fusion or intercentromeric recombination.</title>
        <authorList>
            <person name="Coelho M.A."/>
            <person name="David-Palma M."/>
            <person name="Shea T."/>
            <person name="Bowers K."/>
            <person name="McGinley-Smith S."/>
            <person name="Mohammad A.W."/>
            <person name="Gnirke A."/>
            <person name="Yurkov A.M."/>
            <person name="Nowrousian M."/>
            <person name="Sun S."/>
            <person name="Cuomo C.A."/>
            <person name="Heitman J."/>
        </authorList>
    </citation>
    <scope>NUCLEOTIDE SEQUENCE</scope>
    <source>
        <strain evidence="2">CBS 10118</strain>
    </source>
</reference>
<keyword evidence="3" id="KW-1185">Reference proteome</keyword>
<name>A0A1B9G8L1_9TREE</name>
<dbReference type="Pfam" id="PF13578">
    <property type="entry name" value="Methyltransf_24"/>
    <property type="match status" value="1"/>
</dbReference>
<dbReference type="VEuPathDB" id="FungiDB:I302_02216"/>
<dbReference type="EMBL" id="CP144542">
    <property type="protein sequence ID" value="WVW81521.1"/>
    <property type="molecule type" value="Genomic_DNA"/>
</dbReference>
<evidence type="ECO:0000313" key="3">
    <source>
        <dbReference type="Proteomes" id="UP000092730"/>
    </source>
</evidence>
<evidence type="ECO:0000313" key="2">
    <source>
        <dbReference type="EMBL" id="WVW81521.1"/>
    </source>
</evidence>
<reference evidence="2" key="2">
    <citation type="submission" date="2013-07" db="EMBL/GenBank/DDBJ databases">
        <authorList>
            <consortium name="The Broad Institute Genome Sequencing Platform"/>
            <person name="Cuomo C."/>
            <person name="Litvintseva A."/>
            <person name="Chen Y."/>
            <person name="Heitman J."/>
            <person name="Sun S."/>
            <person name="Springer D."/>
            <person name="Dromer F."/>
            <person name="Young S.K."/>
            <person name="Zeng Q."/>
            <person name="Gargeya S."/>
            <person name="Fitzgerald M."/>
            <person name="Abouelleil A."/>
            <person name="Alvarado L."/>
            <person name="Berlin A.M."/>
            <person name="Chapman S.B."/>
            <person name="Dewar J."/>
            <person name="Goldberg J."/>
            <person name="Griggs A."/>
            <person name="Gujja S."/>
            <person name="Hansen M."/>
            <person name="Howarth C."/>
            <person name="Imamovic A."/>
            <person name="Larimer J."/>
            <person name="McCowan C."/>
            <person name="Murphy C."/>
            <person name="Pearson M."/>
            <person name="Priest M."/>
            <person name="Roberts A."/>
            <person name="Saif S."/>
            <person name="Shea T."/>
            <person name="Sykes S."/>
            <person name="Wortman J."/>
            <person name="Nusbaum C."/>
            <person name="Birren B."/>
        </authorList>
    </citation>
    <scope>NUCLEOTIDE SEQUENCE</scope>
    <source>
        <strain evidence="2">CBS 10118</strain>
    </source>
</reference>
<dbReference type="SUPFAM" id="SSF53335">
    <property type="entry name" value="S-adenosyl-L-methionine-dependent methyltransferases"/>
    <property type="match status" value="1"/>
</dbReference>
<organism evidence="1">
    <name type="scientific">Kwoniella bestiolae CBS 10118</name>
    <dbReference type="NCBI Taxonomy" id="1296100"/>
    <lineage>
        <taxon>Eukaryota</taxon>
        <taxon>Fungi</taxon>
        <taxon>Dikarya</taxon>
        <taxon>Basidiomycota</taxon>
        <taxon>Agaricomycotina</taxon>
        <taxon>Tremellomycetes</taxon>
        <taxon>Tremellales</taxon>
        <taxon>Cryptococcaceae</taxon>
        <taxon>Kwoniella</taxon>
    </lineage>
</organism>
<dbReference type="OrthoDB" id="4863010at2759"/>
<gene>
    <name evidence="1" type="ORF">I302_02216</name>
    <name evidence="2" type="ORF">I302_103515</name>
</gene>
<dbReference type="PANTHER" id="PTHR43167:SF1">
    <property type="entry name" value="PUTATIVE (AFU_ORTHOLOGUE AFUA_6G01830)-RELATED"/>
    <property type="match status" value="1"/>
</dbReference>
<dbReference type="STRING" id="1296100.A0A1B9G8L1"/>
<dbReference type="Gene3D" id="3.40.50.150">
    <property type="entry name" value="Vaccinia Virus protein VP39"/>
    <property type="match status" value="1"/>
</dbReference>
<protein>
    <recommendedName>
        <fullName evidence="4">O-methyltransferase</fullName>
    </recommendedName>
</protein>
<dbReference type="GeneID" id="30206615"/>
<dbReference type="InterPro" id="IPR029063">
    <property type="entry name" value="SAM-dependent_MTases_sf"/>
</dbReference>
<accession>A0A1B9G8L1</accession>
<dbReference type="Proteomes" id="UP000092730">
    <property type="component" value="Chromosome 2"/>
</dbReference>
<reference evidence="1" key="1">
    <citation type="submission" date="2013-07" db="EMBL/GenBank/DDBJ databases">
        <title>The Genome Sequence of Cryptococcus bestiolae CBS10118.</title>
        <authorList>
            <consortium name="The Broad Institute Genome Sequencing Platform"/>
            <person name="Cuomo C."/>
            <person name="Litvintseva A."/>
            <person name="Chen Y."/>
            <person name="Heitman J."/>
            <person name="Sun S."/>
            <person name="Springer D."/>
            <person name="Dromer F."/>
            <person name="Young S.K."/>
            <person name="Zeng Q."/>
            <person name="Gargeya S."/>
            <person name="Fitzgerald M."/>
            <person name="Abouelleil A."/>
            <person name="Alvarado L."/>
            <person name="Berlin A.M."/>
            <person name="Chapman S.B."/>
            <person name="Dewar J."/>
            <person name="Goldberg J."/>
            <person name="Griggs A."/>
            <person name="Gujja S."/>
            <person name="Hansen M."/>
            <person name="Howarth C."/>
            <person name="Imamovic A."/>
            <person name="Larimer J."/>
            <person name="McCowan C."/>
            <person name="Murphy C."/>
            <person name="Pearson M."/>
            <person name="Priest M."/>
            <person name="Roberts A."/>
            <person name="Saif S."/>
            <person name="Shea T."/>
            <person name="Sykes S."/>
            <person name="Wortman J."/>
            <person name="Nusbaum C."/>
            <person name="Birren B."/>
        </authorList>
    </citation>
    <scope>NUCLEOTIDE SEQUENCE [LARGE SCALE GENOMIC DNA]</scope>
    <source>
        <strain evidence="1">CBS 10118</strain>
    </source>
</reference>
<dbReference type="AlphaFoldDB" id="A0A1B9G8L1"/>
<dbReference type="PANTHER" id="PTHR43167">
    <property type="entry name" value="PUTATIVE (AFU_ORTHOLOGUE AFUA_6G01830)-RELATED"/>
    <property type="match status" value="1"/>
</dbReference>
<dbReference type="KEGG" id="kbi:30206615"/>
<dbReference type="EMBL" id="KI894019">
    <property type="protein sequence ID" value="OCF27375.1"/>
    <property type="molecule type" value="Genomic_DNA"/>
</dbReference>
<proteinExistence type="predicted"/>
<dbReference type="RefSeq" id="XP_019048445.1">
    <property type="nucleotide sequence ID" value="XM_019188883.1"/>
</dbReference>
<evidence type="ECO:0008006" key="4">
    <source>
        <dbReference type="Google" id="ProtNLM"/>
    </source>
</evidence>
<reference evidence="1" key="3">
    <citation type="submission" date="2014-01" db="EMBL/GenBank/DDBJ databases">
        <title>Evolution of pathogenesis and genome organization in the Tremellales.</title>
        <authorList>
            <person name="Cuomo C."/>
            <person name="Litvintseva A."/>
            <person name="Heitman J."/>
            <person name="Chen Y."/>
            <person name="Sun S."/>
            <person name="Springer D."/>
            <person name="Dromer F."/>
            <person name="Young S."/>
            <person name="Zeng Q."/>
            <person name="Chapman S."/>
            <person name="Gujja S."/>
            <person name="Saif S."/>
            <person name="Birren B."/>
        </authorList>
    </citation>
    <scope>NUCLEOTIDE SEQUENCE</scope>
    <source>
        <strain evidence="1">CBS 10118</strain>
    </source>
</reference>